<dbReference type="InterPro" id="IPR045615">
    <property type="entry name" value="DUF6447"/>
</dbReference>
<dbReference type="Proteomes" id="UP000035054">
    <property type="component" value="Unassembled WGS sequence"/>
</dbReference>
<sequence>MADEAQQITSPNEPPILSFEGKRYDINSLSDDIKQVIVGMQVADAQIKMHQDTVKLLTISRQAMGRQLNERLRTIDPLPEPESDPLAEPQ</sequence>
<accession>A0A6N3X9V2</accession>
<dbReference type="EMBL" id="JXUO01000045">
    <property type="protein sequence ID" value="KKZ15223.1"/>
    <property type="molecule type" value="Genomic_DNA"/>
</dbReference>
<evidence type="ECO:0000256" key="1">
    <source>
        <dbReference type="SAM" id="MobiDB-lite"/>
    </source>
</evidence>
<evidence type="ECO:0000313" key="2">
    <source>
        <dbReference type="EMBL" id="KKZ15223.1"/>
    </source>
</evidence>
<comment type="caution">
    <text evidence="2">The sequence shown here is derived from an EMBL/GenBank/DDBJ whole genome shotgun (WGS) entry which is preliminary data.</text>
</comment>
<feature type="compositionally biased region" description="Acidic residues" evidence="1">
    <location>
        <begin position="79"/>
        <end position="90"/>
    </location>
</feature>
<reference evidence="2 3" key="1">
    <citation type="submission" date="2015-01" db="EMBL/GenBank/DDBJ databases">
        <title>Lifestyle Evolution in Cyanobacterial Symbionts of Sponges.</title>
        <authorList>
            <person name="Burgsdorf I."/>
            <person name="Slaby B.M."/>
            <person name="Handley K.M."/>
            <person name="Haber M."/>
            <person name="Blom J."/>
            <person name="Marshall C.W."/>
            <person name="Gilbert J.A."/>
            <person name="Hentschel U."/>
            <person name="Steindler L."/>
        </authorList>
    </citation>
    <scope>NUCLEOTIDE SEQUENCE [LARGE SCALE GENOMIC DNA]</scope>
    <source>
        <strain evidence="2">142</strain>
    </source>
</reference>
<name>A0A6N3X9V2_9SYNE</name>
<evidence type="ECO:0008006" key="4">
    <source>
        <dbReference type="Google" id="ProtNLM"/>
    </source>
</evidence>
<evidence type="ECO:0000313" key="3">
    <source>
        <dbReference type="Proteomes" id="UP000035054"/>
    </source>
</evidence>
<proteinExistence type="predicted"/>
<dbReference type="AlphaFoldDB" id="A0A6N3X9V2"/>
<protein>
    <recommendedName>
        <fullName evidence="4">Cell division protein ZapA</fullName>
    </recommendedName>
</protein>
<gene>
    <name evidence="2" type="ORF">TH68_01505</name>
</gene>
<feature type="region of interest" description="Disordered" evidence="1">
    <location>
        <begin position="71"/>
        <end position="90"/>
    </location>
</feature>
<dbReference type="Pfam" id="PF20045">
    <property type="entry name" value="DUF6447"/>
    <property type="match status" value="1"/>
</dbReference>
<organism evidence="2 3">
    <name type="scientific">Candidatus Synechococcus spongiarum 142</name>
    <dbReference type="NCBI Taxonomy" id="1608213"/>
    <lineage>
        <taxon>Bacteria</taxon>
        <taxon>Bacillati</taxon>
        <taxon>Cyanobacteriota</taxon>
        <taxon>Cyanophyceae</taxon>
        <taxon>Synechococcales</taxon>
        <taxon>Synechococcaceae</taxon>
        <taxon>Synechococcus</taxon>
    </lineage>
</organism>